<accession>A0ABR9MLI7</accession>
<protein>
    <submittedName>
        <fullName evidence="1">Uncharacterized protein</fullName>
    </submittedName>
</protein>
<proteinExistence type="predicted"/>
<evidence type="ECO:0000313" key="2">
    <source>
        <dbReference type="Proteomes" id="UP000633509"/>
    </source>
</evidence>
<reference evidence="1 2" key="1">
    <citation type="submission" date="2020-10" db="EMBL/GenBank/DDBJ databases">
        <title>Sequencing the genomes of 1000 actinobacteria strains.</title>
        <authorList>
            <person name="Klenk H.-P."/>
        </authorList>
    </citation>
    <scope>NUCLEOTIDE SEQUENCE [LARGE SCALE GENOMIC DNA]</scope>
    <source>
        <strain evidence="1 2">DSM 43173</strain>
    </source>
</reference>
<comment type="caution">
    <text evidence="1">The sequence shown here is derived from an EMBL/GenBank/DDBJ whole genome shotgun (WGS) entry which is preliminary data.</text>
</comment>
<evidence type="ECO:0000313" key="1">
    <source>
        <dbReference type="EMBL" id="MBE1593338.1"/>
    </source>
</evidence>
<keyword evidence="2" id="KW-1185">Reference proteome</keyword>
<dbReference type="EMBL" id="JADBEK010000001">
    <property type="protein sequence ID" value="MBE1593338.1"/>
    <property type="molecule type" value="Genomic_DNA"/>
</dbReference>
<organism evidence="1 2">
    <name type="scientific">Nonomuraea angiospora</name>
    <dbReference type="NCBI Taxonomy" id="46172"/>
    <lineage>
        <taxon>Bacteria</taxon>
        <taxon>Bacillati</taxon>
        <taxon>Actinomycetota</taxon>
        <taxon>Actinomycetes</taxon>
        <taxon>Streptosporangiales</taxon>
        <taxon>Streptosporangiaceae</taxon>
        <taxon>Nonomuraea</taxon>
    </lineage>
</organism>
<dbReference type="Proteomes" id="UP000633509">
    <property type="component" value="Unassembled WGS sequence"/>
</dbReference>
<gene>
    <name evidence="1" type="ORF">H4W80_011596</name>
</gene>
<name>A0ABR9MLI7_9ACTN</name>
<sequence>MNREQGRWAALLTNELYYSPEREAIAQVRHAFCALAFS</sequence>